<sequence>MKCPACREPLVVVEREGIEVDWCAGCGGLWFDAGEIELLAVATGREAGLAFSPPAGSAPEAAQRRCPRCARRMEERALAQEPPVLLDFCASGHGIWFDRGELGAFVQALPRLPGEGPARDVAGFLGEVFRAPTPPAERA</sequence>
<evidence type="ECO:0000313" key="3">
    <source>
        <dbReference type="Proteomes" id="UP000748308"/>
    </source>
</evidence>
<accession>A0A938BRA3</accession>
<evidence type="ECO:0000313" key="2">
    <source>
        <dbReference type="EMBL" id="MBM3318135.1"/>
    </source>
</evidence>
<dbReference type="Proteomes" id="UP000748308">
    <property type="component" value="Unassembled WGS sequence"/>
</dbReference>
<reference evidence="2" key="1">
    <citation type="submission" date="2019-03" db="EMBL/GenBank/DDBJ databases">
        <title>Lake Tanganyika Metagenome-Assembled Genomes (MAGs).</title>
        <authorList>
            <person name="Tran P."/>
        </authorList>
    </citation>
    <scope>NUCLEOTIDE SEQUENCE</scope>
    <source>
        <strain evidence="2">M_DeepCast_400m_m2_100</strain>
    </source>
</reference>
<evidence type="ECO:0000259" key="1">
    <source>
        <dbReference type="Pfam" id="PF13453"/>
    </source>
</evidence>
<dbReference type="EMBL" id="VGIY01000271">
    <property type="protein sequence ID" value="MBM3318135.1"/>
    <property type="molecule type" value="Genomic_DNA"/>
</dbReference>
<name>A0A938BRA3_UNCEI</name>
<dbReference type="InterPro" id="IPR027392">
    <property type="entry name" value="TF_Znf"/>
</dbReference>
<feature type="domain" description="Transcription factor zinc-finger" evidence="1">
    <location>
        <begin position="2"/>
        <end position="38"/>
    </location>
</feature>
<comment type="caution">
    <text evidence="2">The sequence shown here is derived from an EMBL/GenBank/DDBJ whole genome shotgun (WGS) entry which is preliminary data.</text>
</comment>
<gene>
    <name evidence="2" type="ORF">FJY75_09845</name>
</gene>
<proteinExistence type="predicted"/>
<feature type="domain" description="Transcription factor zinc-finger" evidence="1">
    <location>
        <begin position="65"/>
        <end position="104"/>
    </location>
</feature>
<dbReference type="AlphaFoldDB" id="A0A938BRA3"/>
<dbReference type="Pfam" id="PF13453">
    <property type="entry name" value="Zn_ribbon_TFIIB"/>
    <property type="match status" value="2"/>
</dbReference>
<protein>
    <submittedName>
        <fullName evidence="2">Zf-TFIIB domain-containing protein</fullName>
    </submittedName>
</protein>
<organism evidence="2 3">
    <name type="scientific">Eiseniibacteriota bacterium</name>
    <dbReference type="NCBI Taxonomy" id="2212470"/>
    <lineage>
        <taxon>Bacteria</taxon>
        <taxon>Candidatus Eiseniibacteriota</taxon>
    </lineage>
</organism>